<accession>A0A392M2V1</accession>
<gene>
    <name evidence="2" type="ORF">A2U01_0002453</name>
</gene>
<evidence type="ECO:0000256" key="1">
    <source>
        <dbReference type="SAM" id="MobiDB-lite"/>
    </source>
</evidence>
<keyword evidence="3" id="KW-1185">Reference proteome</keyword>
<protein>
    <submittedName>
        <fullName evidence="2">TIR-NBS-LRR RCT1 resistance protein</fullName>
    </submittedName>
</protein>
<feature type="region of interest" description="Disordered" evidence="1">
    <location>
        <begin position="277"/>
        <end position="323"/>
    </location>
</feature>
<comment type="caution">
    <text evidence="2">The sequence shown here is derived from an EMBL/GenBank/DDBJ whole genome shotgun (WGS) entry which is preliminary data.</text>
</comment>
<evidence type="ECO:0000313" key="3">
    <source>
        <dbReference type="Proteomes" id="UP000265520"/>
    </source>
</evidence>
<sequence length="558" mass="62912">MKGRNLKSMMLSFVYYSFSENITSESCHGLLIINYTERTFQFYKRDTLTSFGYEDWKAITSILEPGHNVEVRVVFGEGFIVDNTTISLLYDEPVDKEIQRCHVIDEEDVSVSGGDNEVINQFGEGTTKHLQSTEHLDGLFADVMGPVQLPHAVVEEINEINLFSQQLPSQQPPQQESTSSLDFLERQLSGELHQHNSAPIISEHIDFPKSIANILASHIQANIITVPEATHTTFYIPPHTTDVDVAQESNNLATSVANSETNTLSQTSDDVLSFKASDSDIPVSDSEPKQASEPKPDIPYTSKLSEPNSPPQSEHSKDPTSPTISELQAIFESEQKGITHQSDSEDSDHPDTSLDLPPPPPTSDPELEQISNLIFKRVKKLHKLRYSFIDPYVYLTQWEQLRNEINKELDKVQNGSLNEMREFQTNLQGWVESVNSEVDIAKLRKKGQLSLTGHHHWNESVWKEKIHSLDSDLSMHLRFSLKPGELFVNKDIAGNPSLEVFKEKVKLELAVQRVKQETLEIQLASVLAKQNEMSAKQDEMASDLKQLLSILLSQNTRI</sequence>
<dbReference type="AlphaFoldDB" id="A0A392M2V1"/>
<evidence type="ECO:0000313" key="2">
    <source>
        <dbReference type="EMBL" id="MCH81662.1"/>
    </source>
</evidence>
<dbReference type="EMBL" id="LXQA010002606">
    <property type="protein sequence ID" value="MCH81662.1"/>
    <property type="molecule type" value="Genomic_DNA"/>
</dbReference>
<feature type="region of interest" description="Disordered" evidence="1">
    <location>
        <begin position="336"/>
        <end position="367"/>
    </location>
</feature>
<feature type="compositionally biased region" description="Polar residues" evidence="1">
    <location>
        <begin position="302"/>
        <end position="323"/>
    </location>
</feature>
<name>A0A392M2V1_9FABA</name>
<dbReference type="Proteomes" id="UP000265520">
    <property type="component" value="Unassembled WGS sequence"/>
</dbReference>
<organism evidence="2 3">
    <name type="scientific">Trifolium medium</name>
    <dbReference type="NCBI Taxonomy" id="97028"/>
    <lineage>
        <taxon>Eukaryota</taxon>
        <taxon>Viridiplantae</taxon>
        <taxon>Streptophyta</taxon>
        <taxon>Embryophyta</taxon>
        <taxon>Tracheophyta</taxon>
        <taxon>Spermatophyta</taxon>
        <taxon>Magnoliopsida</taxon>
        <taxon>eudicotyledons</taxon>
        <taxon>Gunneridae</taxon>
        <taxon>Pentapetalae</taxon>
        <taxon>rosids</taxon>
        <taxon>fabids</taxon>
        <taxon>Fabales</taxon>
        <taxon>Fabaceae</taxon>
        <taxon>Papilionoideae</taxon>
        <taxon>50 kb inversion clade</taxon>
        <taxon>NPAAA clade</taxon>
        <taxon>Hologalegina</taxon>
        <taxon>IRL clade</taxon>
        <taxon>Trifolieae</taxon>
        <taxon>Trifolium</taxon>
    </lineage>
</organism>
<feature type="compositionally biased region" description="Basic and acidic residues" evidence="1">
    <location>
        <begin position="286"/>
        <end position="296"/>
    </location>
</feature>
<proteinExistence type="predicted"/>
<reference evidence="2 3" key="1">
    <citation type="journal article" date="2018" name="Front. Plant Sci.">
        <title>Red Clover (Trifolium pratense) and Zigzag Clover (T. medium) - A Picture of Genomic Similarities and Differences.</title>
        <authorList>
            <person name="Dluhosova J."/>
            <person name="Istvanek J."/>
            <person name="Nedelnik J."/>
            <person name="Repkova J."/>
        </authorList>
    </citation>
    <scope>NUCLEOTIDE SEQUENCE [LARGE SCALE GENOMIC DNA]</scope>
    <source>
        <strain evidence="3">cv. 10/8</strain>
        <tissue evidence="2">Leaf</tissue>
    </source>
</reference>